<feature type="non-terminal residue" evidence="2">
    <location>
        <position position="32"/>
    </location>
</feature>
<name>A0A6J4NRA3_9CYAN</name>
<feature type="region of interest" description="Disordered" evidence="1">
    <location>
        <begin position="1"/>
        <end position="20"/>
    </location>
</feature>
<proteinExistence type="predicted"/>
<gene>
    <name evidence="2" type="ORF">AVDCRST_MAG94-5478</name>
</gene>
<evidence type="ECO:0000313" key="2">
    <source>
        <dbReference type="EMBL" id="CAA9392668.1"/>
    </source>
</evidence>
<dbReference type="AlphaFoldDB" id="A0A6J4NRA3"/>
<dbReference type="EMBL" id="CADCTY010001875">
    <property type="protein sequence ID" value="CAA9392668.1"/>
    <property type="molecule type" value="Genomic_DNA"/>
</dbReference>
<evidence type="ECO:0000256" key="1">
    <source>
        <dbReference type="SAM" id="MobiDB-lite"/>
    </source>
</evidence>
<organism evidence="2">
    <name type="scientific">uncultured Leptolyngbya sp</name>
    <dbReference type="NCBI Taxonomy" id="332963"/>
    <lineage>
        <taxon>Bacteria</taxon>
        <taxon>Bacillati</taxon>
        <taxon>Cyanobacteriota</taxon>
        <taxon>Cyanophyceae</taxon>
        <taxon>Leptolyngbyales</taxon>
        <taxon>Leptolyngbyaceae</taxon>
        <taxon>Leptolyngbya group</taxon>
        <taxon>Leptolyngbya</taxon>
        <taxon>environmental samples</taxon>
    </lineage>
</organism>
<protein>
    <submittedName>
        <fullName evidence="2">Uncharacterized protein</fullName>
    </submittedName>
</protein>
<feature type="non-terminal residue" evidence="2">
    <location>
        <position position="1"/>
    </location>
</feature>
<accession>A0A6J4NRA3</accession>
<reference evidence="2" key="1">
    <citation type="submission" date="2020-02" db="EMBL/GenBank/DDBJ databases">
        <authorList>
            <person name="Meier V. D."/>
        </authorList>
    </citation>
    <scope>NUCLEOTIDE SEQUENCE</scope>
    <source>
        <strain evidence="2">AVDCRST_MAG94</strain>
    </source>
</reference>
<sequence length="32" mass="3510">GCYLPAKTHSHDSQDDGSNPCVSCCREDNRLT</sequence>